<protein>
    <submittedName>
        <fullName evidence="9">RagB/SusD family nutrient uptake outer membrane protein</fullName>
    </submittedName>
</protein>
<evidence type="ECO:0000259" key="8">
    <source>
        <dbReference type="Pfam" id="PF14322"/>
    </source>
</evidence>
<dbReference type="Gene3D" id="1.25.40.390">
    <property type="match status" value="1"/>
</dbReference>
<dbReference type="Proteomes" id="UP000292372">
    <property type="component" value="Unassembled WGS sequence"/>
</dbReference>
<dbReference type="InterPro" id="IPR033985">
    <property type="entry name" value="SusD-like_N"/>
</dbReference>
<evidence type="ECO:0000259" key="7">
    <source>
        <dbReference type="Pfam" id="PF07980"/>
    </source>
</evidence>
<comment type="caution">
    <text evidence="9">The sequence shown here is derived from an EMBL/GenBank/DDBJ whole genome shotgun (WGS) entry which is preliminary data.</text>
</comment>
<feature type="domain" description="RagB/SusD" evidence="7">
    <location>
        <begin position="402"/>
        <end position="533"/>
    </location>
</feature>
<dbReference type="AlphaFoldDB" id="A0A4Q9FIT4"/>
<evidence type="ECO:0000256" key="1">
    <source>
        <dbReference type="ARBA" id="ARBA00004442"/>
    </source>
</evidence>
<proteinExistence type="inferred from homology"/>
<dbReference type="SUPFAM" id="SSF48452">
    <property type="entry name" value="TPR-like"/>
    <property type="match status" value="1"/>
</dbReference>
<keyword evidence="4" id="KW-0472">Membrane</keyword>
<evidence type="ECO:0000313" key="10">
    <source>
        <dbReference type="Proteomes" id="UP000292372"/>
    </source>
</evidence>
<name>A0A4Q9FIT4_9FLAO</name>
<feature type="domain" description="SusD-like N-terminal" evidence="8">
    <location>
        <begin position="48"/>
        <end position="215"/>
    </location>
</feature>
<gene>
    <name evidence="9" type="ORF">EYD46_16275</name>
</gene>
<dbReference type="PROSITE" id="PS51257">
    <property type="entry name" value="PROKAR_LIPOPROTEIN"/>
    <property type="match status" value="1"/>
</dbReference>
<feature type="signal peptide" evidence="6">
    <location>
        <begin position="1"/>
        <end position="22"/>
    </location>
</feature>
<dbReference type="GO" id="GO:0009279">
    <property type="term" value="C:cell outer membrane"/>
    <property type="evidence" value="ECO:0007669"/>
    <property type="project" value="UniProtKB-SubCell"/>
</dbReference>
<evidence type="ECO:0000256" key="4">
    <source>
        <dbReference type="ARBA" id="ARBA00023136"/>
    </source>
</evidence>
<dbReference type="Pfam" id="PF07980">
    <property type="entry name" value="SusD_RagB"/>
    <property type="match status" value="1"/>
</dbReference>
<feature type="chain" id="PRO_5020936438" evidence="6">
    <location>
        <begin position="23"/>
        <end position="533"/>
    </location>
</feature>
<dbReference type="EMBL" id="SIRS01000007">
    <property type="protein sequence ID" value="TBN13059.1"/>
    <property type="molecule type" value="Genomic_DNA"/>
</dbReference>
<dbReference type="InterPro" id="IPR012944">
    <property type="entry name" value="SusD_RagB_dom"/>
</dbReference>
<comment type="subcellular location">
    <subcellularLocation>
        <location evidence="1">Cell outer membrane</location>
    </subcellularLocation>
</comment>
<dbReference type="OrthoDB" id="5694214at2"/>
<reference evidence="9 10" key="1">
    <citation type="journal article" date="2015" name="Int. J. Syst. Evol. Microbiol.">
        <title>Hyunsoonleella pacifica sp. nov., isolated from seawater of South Pacific Gyre.</title>
        <authorList>
            <person name="Gao X."/>
            <person name="Zhang Z."/>
            <person name="Dai X."/>
            <person name="Zhang X.H."/>
        </authorList>
    </citation>
    <scope>NUCLEOTIDE SEQUENCE [LARGE SCALE GENOMIC DNA]</scope>
    <source>
        <strain evidence="9 10">SW033</strain>
    </source>
</reference>
<keyword evidence="3 6" id="KW-0732">Signal</keyword>
<dbReference type="InterPro" id="IPR011990">
    <property type="entry name" value="TPR-like_helical_dom_sf"/>
</dbReference>
<dbReference type="Pfam" id="PF14322">
    <property type="entry name" value="SusD-like_3"/>
    <property type="match status" value="1"/>
</dbReference>
<organism evidence="9 10">
    <name type="scientific">Hyunsoonleella pacifica</name>
    <dbReference type="NCBI Taxonomy" id="1080224"/>
    <lineage>
        <taxon>Bacteria</taxon>
        <taxon>Pseudomonadati</taxon>
        <taxon>Bacteroidota</taxon>
        <taxon>Flavobacteriia</taxon>
        <taxon>Flavobacteriales</taxon>
        <taxon>Flavobacteriaceae</taxon>
    </lineage>
</organism>
<evidence type="ECO:0000256" key="2">
    <source>
        <dbReference type="ARBA" id="ARBA00006275"/>
    </source>
</evidence>
<keyword evidence="5" id="KW-0998">Cell outer membrane</keyword>
<evidence type="ECO:0000256" key="3">
    <source>
        <dbReference type="ARBA" id="ARBA00022729"/>
    </source>
</evidence>
<evidence type="ECO:0000313" key="9">
    <source>
        <dbReference type="EMBL" id="TBN13059.1"/>
    </source>
</evidence>
<evidence type="ECO:0000256" key="5">
    <source>
        <dbReference type="ARBA" id="ARBA00023237"/>
    </source>
</evidence>
<keyword evidence="10" id="KW-1185">Reference proteome</keyword>
<evidence type="ECO:0000256" key="6">
    <source>
        <dbReference type="SAM" id="SignalP"/>
    </source>
</evidence>
<sequence>MKKTFKYIKVCLVMIAFLSSCQEELDLNNPNAFSLEELLQTADGFELLAVGVIDSYQKIPANEFLLIELRSDNSRANAQNGVYPDIDSYNMDANNGDAATYWSNNYATIFRANTIIENKFLAPEEFQYTIGEAYFFRALCHFNLVRAYQNVPYLDKVLDINSDEAENYPQLPPSEVYAKIVEDFRTSIAFLNGAPQNRYRPSEGAAICLLAKTFLSQPNPNYAEAELLLASIIENNTSFGYNLLTIDRDESENFLFDADPNDPTVNILTTQEYQANQAINFAKVFGNEFVGEFSSDNLRLDGSFTNNEGLELHEEIIFSISYEAINTDNVVSSQSGLDDQVETDAEGFSNAMTASGPSNGVNVATLDLLSVMTPELQPVRFDGTFRSITVIADDLLNDTFNSKYPSSGEANGNDWIILRYADVLLLYAEAILAGGDSTTDIRAIEAFNQVRLRAGLEEVVNLTKQQLLEERRVEFVFENQRLYDLIRFNEADNVLGTHSNRNGFLYTSDKIYLPIPQRELDNLPGVYSQNNGY</sequence>
<comment type="similarity">
    <text evidence="2">Belongs to the SusD family.</text>
</comment>
<accession>A0A4Q9FIT4</accession>